<evidence type="ECO:0000313" key="2">
    <source>
        <dbReference type="EMBL" id="XCH22949.1"/>
    </source>
</evidence>
<name>A0AAU8FFC4_9BACT</name>
<gene>
    <name evidence="2" type="ORF">ABV298_21815</name>
</gene>
<reference evidence="2" key="1">
    <citation type="submission" date="2024-06" db="EMBL/GenBank/DDBJ databases">
        <title>Sequencing and assembly of the genome of Dyadobacter sp. strain 676, a symbiont of Cyamopsis tetragonoloba.</title>
        <authorList>
            <person name="Guro P."/>
            <person name="Sazanova A."/>
            <person name="Kuznetsova I."/>
            <person name="Belimov A."/>
            <person name="Safronova V."/>
        </authorList>
    </citation>
    <scope>NUCLEOTIDE SEQUENCE</scope>
    <source>
        <strain evidence="2">676</strain>
    </source>
</reference>
<evidence type="ECO:0000256" key="1">
    <source>
        <dbReference type="SAM" id="SignalP"/>
    </source>
</evidence>
<feature type="signal peptide" evidence="1">
    <location>
        <begin position="1"/>
        <end position="20"/>
    </location>
</feature>
<sequence>MKYIINNLFAICLLCSSAHAQQIKGSNSVAQLQTLVEQTGPDQPTSVHLLADKRALQIGDLIVPLAKTTLIRSERDGGKYQVKFFLQNGTAITKVSDPNFRRAYWALSLQDKKACEQFVTLFKELQLDEKG</sequence>
<proteinExistence type="predicted"/>
<accession>A0AAU8FFC4</accession>
<keyword evidence="1" id="KW-0732">Signal</keyword>
<dbReference type="RefSeq" id="WP_353718275.1">
    <property type="nucleotide sequence ID" value="NZ_CP159289.1"/>
</dbReference>
<feature type="chain" id="PRO_5043874033" evidence="1">
    <location>
        <begin position="21"/>
        <end position="131"/>
    </location>
</feature>
<protein>
    <submittedName>
        <fullName evidence="2">Uncharacterized protein</fullName>
    </submittedName>
</protein>
<dbReference type="EMBL" id="CP159289">
    <property type="protein sequence ID" value="XCH22949.1"/>
    <property type="molecule type" value="Genomic_DNA"/>
</dbReference>
<dbReference type="AlphaFoldDB" id="A0AAU8FFC4"/>
<organism evidence="2">
    <name type="scientific">Dyadobacter sp. 676</name>
    <dbReference type="NCBI Taxonomy" id="3088362"/>
    <lineage>
        <taxon>Bacteria</taxon>
        <taxon>Pseudomonadati</taxon>
        <taxon>Bacteroidota</taxon>
        <taxon>Cytophagia</taxon>
        <taxon>Cytophagales</taxon>
        <taxon>Spirosomataceae</taxon>
        <taxon>Dyadobacter</taxon>
    </lineage>
</organism>